<evidence type="ECO:0008006" key="4">
    <source>
        <dbReference type="Google" id="ProtNLM"/>
    </source>
</evidence>
<feature type="compositionally biased region" description="Polar residues" evidence="1">
    <location>
        <begin position="490"/>
        <end position="502"/>
    </location>
</feature>
<feature type="compositionally biased region" description="Polar residues" evidence="1">
    <location>
        <begin position="659"/>
        <end position="669"/>
    </location>
</feature>
<feature type="region of interest" description="Disordered" evidence="1">
    <location>
        <begin position="260"/>
        <end position="282"/>
    </location>
</feature>
<feature type="compositionally biased region" description="Basic and acidic residues" evidence="1">
    <location>
        <begin position="503"/>
        <end position="524"/>
    </location>
</feature>
<organism evidence="2 3">
    <name type="scientific">Lithohypha guttulata</name>
    <dbReference type="NCBI Taxonomy" id="1690604"/>
    <lineage>
        <taxon>Eukaryota</taxon>
        <taxon>Fungi</taxon>
        <taxon>Dikarya</taxon>
        <taxon>Ascomycota</taxon>
        <taxon>Pezizomycotina</taxon>
        <taxon>Eurotiomycetes</taxon>
        <taxon>Chaetothyriomycetidae</taxon>
        <taxon>Chaetothyriales</taxon>
        <taxon>Trichomeriaceae</taxon>
        <taxon>Lithohypha</taxon>
    </lineage>
</organism>
<dbReference type="EMBL" id="JAVRRG010000003">
    <property type="protein sequence ID" value="KAK5102250.1"/>
    <property type="molecule type" value="Genomic_DNA"/>
</dbReference>
<feature type="compositionally biased region" description="Pro residues" evidence="1">
    <location>
        <begin position="1"/>
        <end position="13"/>
    </location>
</feature>
<feature type="region of interest" description="Disordered" evidence="1">
    <location>
        <begin position="444"/>
        <end position="1110"/>
    </location>
</feature>
<feature type="compositionally biased region" description="Gly residues" evidence="1">
    <location>
        <begin position="267"/>
        <end position="280"/>
    </location>
</feature>
<feature type="compositionally biased region" description="Basic residues" evidence="1">
    <location>
        <begin position="844"/>
        <end position="854"/>
    </location>
</feature>
<feature type="compositionally biased region" description="Basic and acidic residues" evidence="1">
    <location>
        <begin position="531"/>
        <end position="549"/>
    </location>
</feature>
<feature type="compositionally biased region" description="Polar residues" evidence="1">
    <location>
        <begin position="892"/>
        <end position="903"/>
    </location>
</feature>
<sequence>MSAPAPPSIPPRPVKQQAAAQGVSNLPELPPRPVPKHVERSVSPSTYPQSPLNEPYGLSRTKTQELPARPPSVHHMPTPGEEGMEYANIQYKPENPSSALAQDAGAQTRTIGEDLPMHAPKPSLPKASATAQVQTVTKTDLARPSHDDFSLTRTRSGHSFSRPDSAASEERRRSVVYGDEQAPAPVGLRVPINPLLGEVQAPTPQGMSPQVTGESPRRHSRRKSGVEDFRPPDSYGLHGHGMIANNKFERDWYAKHPEQLEHEEGQGHGVYEGIGSGRGGYAMSSDELNKIVRDTASRGAGFGTKKDVMSYPDEQIGYMASETYQRSQQTTPQPEGLQRLQTHNSSQPAIESPLRRTSFATEDAPSPEVRRSRLSLSQGSDKVDSDDPEETVHVDAPQRRFNKITGGQEKINETSRGQKFVQRVDDEGNEYTVPILAEDEVAKDIGGEYLHPAVSPKYERRQSQQFDDQDRSGAITPTSRPASRPGSIYQLHSASHSLSRFLSHQDEREHMHTPLEDVAEHEPLFEDDDDEKKAISHAERFKRRPDALQKRFPSQDIWEDTPSSHMYVAEVSTPDLPSQGDPQEGDKQLQASSTFEPPEAEHARKGEVPEEEKRTLEGKDERLARSKWVPHLRDDMPTKARPTLANRFPSRDVWEDSPDSSQLVTTVGTPQPEEEASPVESKPPVPARPAKSRLGEGASPQQVEPSVAPNIPARPPKRLHQVPPADAKLTEPQTLSRETSPTETKKQPSMPDRPKPQIPPRPGKKNADDELTKTTSAGSAGSAETTGRSKPQVPARPMGGNIASLKGNFMSDLNKKLGLGPPKEKEKEPEPDVEAKPLEDARKGRARGPQRRAPAKSPAAEPKPSMSFGIFAPRSMWQINEADELRTEPESKQPQPTSANNQSADADTTTTAQPEVEKGAPEIPEDTLAPIPGGFTTNASGESADPMPMTDDENPEGELTRKTTASSMSGEPIEREESNTQTHMLPASRMTTANDLDEVKDRLEKVATRESEAKAEDEPTKVRNEQVSAPAPAVTHSVSGTIDSPRDNISDQGAAREASQGARGSDKPQEPMNENDIDYGKLEEMTAKADGKMTAEQDPQAAFSSRKVVD</sequence>
<name>A0ABR0KNX9_9EURO</name>
<dbReference type="Proteomes" id="UP001345013">
    <property type="component" value="Unassembled WGS sequence"/>
</dbReference>
<feature type="compositionally biased region" description="Polar residues" evidence="1">
    <location>
        <begin position="731"/>
        <end position="742"/>
    </location>
</feature>
<feature type="compositionally biased region" description="Basic and acidic residues" evidence="1">
    <location>
        <begin position="1078"/>
        <end position="1095"/>
    </location>
</feature>
<feature type="compositionally biased region" description="Basic and acidic residues" evidence="1">
    <location>
        <begin position="997"/>
        <end position="1024"/>
    </location>
</feature>
<feature type="compositionally biased region" description="Polar residues" evidence="1">
    <location>
        <begin position="202"/>
        <end position="213"/>
    </location>
</feature>
<feature type="compositionally biased region" description="Polar residues" evidence="1">
    <location>
        <begin position="979"/>
        <end position="994"/>
    </location>
</feature>
<feature type="compositionally biased region" description="Polar residues" evidence="1">
    <location>
        <begin position="42"/>
        <end position="52"/>
    </location>
</feature>
<feature type="compositionally biased region" description="Basic and acidic residues" evidence="1">
    <location>
        <begin position="381"/>
        <end position="398"/>
    </location>
</feature>
<feature type="region of interest" description="Disordered" evidence="1">
    <location>
        <begin position="317"/>
        <end position="425"/>
    </location>
</feature>
<reference evidence="2 3" key="1">
    <citation type="submission" date="2023-08" db="EMBL/GenBank/DDBJ databases">
        <title>Black Yeasts Isolated from many extreme environments.</title>
        <authorList>
            <person name="Coleine C."/>
            <person name="Stajich J.E."/>
            <person name="Selbmann L."/>
        </authorList>
    </citation>
    <scope>NUCLEOTIDE SEQUENCE [LARGE SCALE GENOMIC DNA]</scope>
    <source>
        <strain evidence="2 3">CCFEE 5885</strain>
    </source>
</reference>
<dbReference type="InterPro" id="IPR021582">
    <property type="entry name" value="Aim21"/>
</dbReference>
<proteinExistence type="predicted"/>
<accession>A0ABR0KNX9</accession>
<evidence type="ECO:0000256" key="1">
    <source>
        <dbReference type="SAM" id="MobiDB-lite"/>
    </source>
</evidence>
<feature type="region of interest" description="Disordered" evidence="1">
    <location>
        <begin position="113"/>
        <end position="241"/>
    </location>
</feature>
<feature type="compositionally biased region" description="Polar residues" evidence="1">
    <location>
        <begin position="322"/>
        <end position="349"/>
    </location>
</feature>
<gene>
    <name evidence="2" type="ORF">LTR24_000483</name>
</gene>
<keyword evidence="3" id="KW-1185">Reference proteome</keyword>
<feature type="compositionally biased region" description="Polar residues" evidence="1">
    <location>
        <begin position="773"/>
        <end position="789"/>
    </location>
</feature>
<feature type="compositionally biased region" description="Basic and acidic residues" evidence="1">
    <location>
        <begin position="599"/>
        <end position="624"/>
    </location>
</feature>
<feature type="compositionally biased region" description="Polar residues" evidence="1">
    <location>
        <begin position="129"/>
        <end position="138"/>
    </location>
</feature>
<evidence type="ECO:0000313" key="2">
    <source>
        <dbReference type="EMBL" id="KAK5102250.1"/>
    </source>
</evidence>
<evidence type="ECO:0000313" key="3">
    <source>
        <dbReference type="Proteomes" id="UP001345013"/>
    </source>
</evidence>
<feature type="compositionally biased region" description="Basic and acidic residues" evidence="1">
    <location>
        <begin position="140"/>
        <end position="150"/>
    </location>
</feature>
<dbReference type="Pfam" id="PF11489">
    <property type="entry name" value="Aim21"/>
    <property type="match status" value="1"/>
</dbReference>
<feature type="region of interest" description="Disordered" evidence="1">
    <location>
        <begin position="1"/>
        <end position="82"/>
    </location>
</feature>
<feature type="compositionally biased region" description="Basic and acidic residues" evidence="1">
    <location>
        <begin position="822"/>
        <end position="843"/>
    </location>
</feature>
<protein>
    <recommendedName>
        <fullName evidence="4">Altered inheritance of mitochondria protein 21</fullName>
    </recommendedName>
</protein>
<feature type="compositionally biased region" description="Low complexity" evidence="1">
    <location>
        <begin position="855"/>
        <end position="865"/>
    </location>
</feature>
<comment type="caution">
    <text evidence="2">The sequence shown here is derived from an EMBL/GenBank/DDBJ whole genome shotgun (WGS) entry which is preliminary data.</text>
</comment>